<organism evidence="2 3">
    <name type="scientific">Rickenella mellea</name>
    <dbReference type="NCBI Taxonomy" id="50990"/>
    <lineage>
        <taxon>Eukaryota</taxon>
        <taxon>Fungi</taxon>
        <taxon>Dikarya</taxon>
        <taxon>Basidiomycota</taxon>
        <taxon>Agaricomycotina</taxon>
        <taxon>Agaricomycetes</taxon>
        <taxon>Hymenochaetales</taxon>
        <taxon>Rickenellaceae</taxon>
        <taxon>Rickenella</taxon>
    </lineage>
</organism>
<evidence type="ECO:0000313" key="3">
    <source>
        <dbReference type="Proteomes" id="UP000294933"/>
    </source>
</evidence>
<sequence>MFASLLSLALVALPLVSAAAAPKPGIILIGDSTVATGAGWGPGFCKDTTGLATCTDLAVSGTTVISWQHQPTEYNAFLKACTVPNTFATIQFGHNDQKIYNTTVYGANLNTFAKLVKAKGCTPVIITSLARRNFKSAHVPDDILEPYAQEAISVANALKLTYLDLHQASLTYITKLGSTLSYEFNLDGTDHTHLDPMGQAYFGRMVADLLIAKLPTLKSFIVPNATMTKAEANGTL</sequence>
<dbReference type="EMBL" id="ML170208">
    <property type="protein sequence ID" value="TDL18418.1"/>
    <property type="molecule type" value="Genomic_DNA"/>
</dbReference>
<name>A0A4Y7PTL7_9AGAM</name>
<gene>
    <name evidence="2" type="ORF">BD410DRAFT_830943</name>
</gene>
<protein>
    <submittedName>
        <fullName evidence="2">SGNH hydrolase</fullName>
    </submittedName>
</protein>
<dbReference type="GO" id="GO:0016787">
    <property type="term" value="F:hydrolase activity"/>
    <property type="evidence" value="ECO:0007669"/>
    <property type="project" value="UniProtKB-KW"/>
</dbReference>
<reference evidence="2 3" key="1">
    <citation type="submission" date="2018-06" db="EMBL/GenBank/DDBJ databases">
        <title>A transcriptomic atlas of mushroom development highlights an independent origin of complex multicellularity.</title>
        <authorList>
            <consortium name="DOE Joint Genome Institute"/>
            <person name="Krizsan K."/>
            <person name="Almasi E."/>
            <person name="Merenyi Z."/>
            <person name="Sahu N."/>
            <person name="Viragh M."/>
            <person name="Koszo T."/>
            <person name="Mondo S."/>
            <person name="Kiss B."/>
            <person name="Balint B."/>
            <person name="Kues U."/>
            <person name="Barry K."/>
            <person name="Hegedus J.C."/>
            <person name="Henrissat B."/>
            <person name="Johnson J."/>
            <person name="Lipzen A."/>
            <person name="Ohm R."/>
            <person name="Nagy I."/>
            <person name="Pangilinan J."/>
            <person name="Yan J."/>
            <person name="Xiong Y."/>
            <person name="Grigoriev I.V."/>
            <person name="Hibbett D.S."/>
            <person name="Nagy L.G."/>
        </authorList>
    </citation>
    <scope>NUCLEOTIDE SEQUENCE [LARGE SCALE GENOMIC DNA]</scope>
    <source>
        <strain evidence="2 3">SZMC22713</strain>
    </source>
</reference>
<dbReference type="SUPFAM" id="SSF52266">
    <property type="entry name" value="SGNH hydrolase"/>
    <property type="match status" value="1"/>
</dbReference>
<feature type="chain" id="PRO_5021221007" evidence="1">
    <location>
        <begin position="19"/>
        <end position="236"/>
    </location>
</feature>
<dbReference type="InterPro" id="IPR036514">
    <property type="entry name" value="SGNH_hydro_sf"/>
</dbReference>
<evidence type="ECO:0000256" key="1">
    <source>
        <dbReference type="SAM" id="SignalP"/>
    </source>
</evidence>
<dbReference type="STRING" id="50990.A0A4Y7PTL7"/>
<proteinExistence type="predicted"/>
<dbReference type="PANTHER" id="PTHR43695:SF2">
    <property type="entry name" value="PUTATIVE (AFU_ORTHOLOGUE AFUA_2G17250)-RELATED"/>
    <property type="match status" value="1"/>
</dbReference>
<keyword evidence="1" id="KW-0732">Signal</keyword>
<dbReference type="OrthoDB" id="5041285at2759"/>
<keyword evidence="3" id="KW-1185">Reference proteome</keyword>
<dbReference type="Proteomes" id="UP000294933">
    <property type="component" value="Unassembled WGS sequence"/>
</dbReference>
<feature type="signal peptide" evidence="1">
    <location>
        <begin position="1"/>
        <end position="18"/>
    </location>
</feature>
<keyword evidence="2" id="KW-0378">Hydrolase</keyword>
<dbReference type="PANTHER" id="PTHR43695">
    <property type="entry name" value="PUTATIVE (AFU_ORTHOLOGUE AFUA_2G17250)-RELATED"/>
    <property type="match status" value="1"/>
</dbReference>
<dbReference type="VEuPathDB" id="FungiDB:BD410DRAFT_830943"/>
<accession>A0A4Y7PTL7</accession>
<dbReference type="AlphaFoldDB" id="A0A4Y7PTL7"/>
<dbReference type="Gene3D" id="3.40.50.1110">
    <property type="entry name" value="SGNH hydrolase"/>
    <property type="match status" value="1"/>
</dbReference>
<dbReference type="InterPro" id="IPR037459">
    <property type="entry name" value="RhgT-like"/>
</dbReference>
<evidence type="ECO:0000313" key="2">
    <source>
        <dbReference type="EMBL" id="TDL18418.1"/>
    </source>
</evidence>